<sequence length="121" mass="13354">MNEELETESKDPSVLDTFYYFNTQHNGALSMGPHLDPGFFSVTPASLVPGLQVVDQSTQSWVDVEAEAGAGNLVLFCAESLERWSAGKYSATNHQVVTSMQRPRLSVVFELRSHNEGDAFE</sequence>
<dbReference type="InterPro" id="IPR005123">
    <property type="entry name" value="Oxoglu/Fe-dep_dioxygenase_dom"/>
</dbReference>
<dbReference type="AlphaFoldDB" id="A0AAE0L2W4"/>
<evidence type="ECO:0000313" key="3">
    <source>
        <dbReference type="Proteomes" id="UP001190700"/>
    </source>
</evidence>
<dbReference type="PROSITE" id="PS51471">
    <property type="entry name" value="FE2OG_OXY"/>
    <property type="match status" value="1"/>
</dbReference>
<name>A0AAE0L2W4_9CHLO</name>
<evidence type="ECO:0000259" key="1">
    <source>
        <dbReference type="PROSITE" id="PS51471"/>
    </source>
</evidence>
<accession>A0AAE0L2W4</accession>
<dbReference type="EMBL" id="LGRX02010736">
    <property type="protein sequence ID" value="KAK3269794.1"/>
    <property type="molecule type" value="Genomic_DNA"/>
</dbReference>
<dbReference type="InterPro" id="IPR027443">
    <property type="entry name" value="IPNS-like_sf"/>
</dbReference>
<comment type="caution">
    <text evidence="2">The sequence shown here is derived from an EMBL/GenBank/DDBJ whole genome shotgun (WGS) entry which is preliminary data.</text>
</comment>
<gene>
    <name evidence="2" type="ORF">CYMTET_21775</name>
</gene>
<reference evidence="2 3" key="1">
    <citation type="journal article" date="2015" name="Genome Biol. Evol.">
        <title>Comparative Genomics of a Bacterivorous Green Alga Reveals Evolutionary Causalities and Consequences of Phago-Mixotrophic Mode of Nutrition.</title>
        <authorList>
            <person name="Burns J.A."/>
            <person name="Paasch A."/>
            <person name="Narechania A."/>
            <person name="Kim E."/>
        </authorList>
    </citation>
    <scope>NUCLEOTIDE SEQUENCE [LARGE SCALE GENOMIC DNA]</scope>
    <source>
        <strain evidence="2 3">PLY_AMNH</strain>
    </source>
</reference>
<dbReference type="SUPFAM" id="SSF51197">
    <property type="entry name" value="Clavaminate synthase-like"/>
    <property type="match status" value="1"/>
</dbReference>
<feature type="domain" description="Fe2OG dioxygenase" evidence="1">
    <location>
        <begin position="10"/>
        <end position="113"/>
    </location>
</feature>
<dbReference type="Gene3D" id="2.60.120.330">
    <property type="entry name" value="B-lactam Antibiotic, Isopenicillin N Synthase, Chain"/>
    <property type="match status" value="1"/>
</dbReference>
<dbReference type="PANTHER" id="PTHR47990">
    <property type="entry name" value="2-OXOGLUTARATE (2OG) AND FE(II)-DEPENDENT OXYGENASE SUPERFAMILY PROTEIN-RELATED"/>
    <property type="match status" value="1"/>
</dbReference>
<evidence type="ECO:0000313" key="2">
    <source>
        <dbReference type="EMBL" id="KAK3269794.1"/>
    </source>
</evidence>
<dbReference type="Proteomes" id="UP001190700">
    <property type="component" value="Unassembled WGS sequence"/>
</dbReference>
<organism evidence="2 3">
    <name type="scientific">Cymbomonas tetramitiformis</name>
    <dbReference type="NCBI Taxonomy" id="36881"/>
    <lineage>
        <taxon>Eukaryota</taxon>
        <taxon>Viridiplantae</taxon>
        <taxon>Chlorophyta</taxon>
        <taxon>Pyramimonadophyceae</taxon>
        <taxon>Pyramimonadales</taxon>
        <taxon>Pyramimonadaceae</taxon>
        <taxon>Cymbomonas</taxon>
    </lineage>
</organism>
<protein>
    <recommendedName>
        <fullName evidence="1">Fe2OG dioxygenase domain-containing protein</fullName>
    </recommendedName>
</protein>
<dbReference type="Pfam" id="PF03171">
    <property type="entry name" value="2OG-FeII_Oxy"/>
    <property type="match status" value="1"/>
</dbReference>
<dbReference type="InterPro" id="IPR050231">
    <property type="entry name" value="Iron_ascorbate_oxido_reductase"/>
</dbReference>
<proteinExistence type="predicted"/>
<dbReference type="InterPro" id="IPR044861">
    <property type="entry name" value="IPNS-like_FE2OG_OXY"/>
</dbReference>
<keyword evidence="3" id="KW-1185">Reference proteome</keyword>